<evidence type="ECO:0000313" key="4">
    <source>
        <dbReference type="Proteomes" id="UP000246171"/>
    </source>
</evidence>
<accession>A0A317VE50</accession>
<dbReference type="PANTHER" id="PTHR48081:SF8">
    <property type="entry name" value="ALPHA_BETA HYDROLASE FOLD-3 DOMAIN-CONTAINING PROTEIN-RELATED"/>
    <property type="match status" value="1"/>
</dbReference>
<dbReference type="InterPro" id="IPR013094">
    <property type="entry name" value="AB_hydrolase_3"/>
</dbReference>
<dbReference type="Pfam" id="PF07859">
    <property type="entry name" value="Abhydrolase_3"/>
    <property type="match status" value="1"/>
</dbReference>
<feature type="domain" description="Alpha/beta hydrolase fold-3" evidence="2">
    <location>
        <begin position="94"/>
        <end position="303"/>
    </location>
</feature>
<dbReference type="AlphaFoldDB" id="A0A317VE50"/>
<organism evidence="3 4">
    <name type="scientific">Aspergillus eucalypticola (strain CBS 122712 / IBT 29274)</name>
    <dbReference type="NCBI Taxonomy" id="1448314"/>
    <lineage>
        <taxon>Eukaryota</taxon>
        <taxon>Fungi</taxon>
        <taxon>Dikarya</taxon>
        <taxon>Ascomycota</taxon>
        <taxon>Pezizomycotina</taxon>
        <taxon>Eurotiomycetes</taxon>
        <taxon>Eurotiomycetidae</taxon>
        <taxon>Eurotiales</taxon>
        <taxon>Aspergillaceae</taxon>
        <taxon>Aspergillus</taxon>
        <taxon>Aspergillus subgen. Circumdati</taxon>
    </lineage>
</organism>
<evidence type="ECO:0000259" key="2">
    <source>
        <dbReference type="Pfam" id="PF07859"/>
    </source>
</evidence>
<evidence type="ECO:0000256" key="1">
    <source>
        <dbReference type="ARBA" id="ARBA00022801"/>
    </source>
</evidence>
<dbReference type="GO" id="GO:0016787">
    <property type="term" value="F:hydrolase activity"/>
    <property type="evidence" value="ECO:0007669"/>
    <property type="project" value="UniProtKB-KW"/>
</dbReference>
<dbReference type="Proteomes" id="UP000246171">
    <property type="component" value="Unassembled WGS sequence"/>
</dbReference>
<dbReference type="EMBL" id="MSFU01000013">
    <property type="protein sequence ID" value="PWY72576.1"/>
    <property type="molecule type" value="Genomic_DNA"/>
</dbReference>
<comment type="caution">
    <text evidence="3">The sequence shown here is derived from an EMBL/GenBank/DDBJ whole genome shotgun (WGS) entry which is preliminary data.</text>
</comment>
<dbReference type="SUPFAM" id="SSF53474">
    <property type="entry name" value="alpha/beta-Hydrolases"/>
    <property type="match status" value="1"/>
</dbReference>
<dbReference type="Gene3D" id="3.40.50.1820">
    <property type="entry name" value="alpha/beta hydrolase"/>
    <property type="match status" value="1"/>
</dbReference>
<proteinExistence type="predicted"/>
<keyword evidence="4" id="KW-1185">Reference proteome</keyword>
<dbReference type="OrthoDB" id="408631at2759"/>
<reference evidence="3" key="1">
    <citation type="submission" date="2016-12" db="EMBL/GenBank/DDBJ databases">
        <title>The genomes of Aspergillus section Nigri reveals drivers in fungal speciation.</title>
        <authorList>
            <consortium name="DOE Joint Genome Institute"/>
            <person name="Vesth T.C."/>
            <person name="Nybo J."/>
            <person name="Theobald S."/>
            <person name="Brandl J."/>
            <person name="Frisvad J.C."/>
            <person name="Nielsen K.F."/>
            <person name="Lyhne E.K."/>
            <person name="Kogle M.E."/>
            <person name="Kuo A."/>
            <person name="Riley R."/>
            <person name="Clum A."/>
            <person name="Nolan M."/>
            <person name="Lipzen A."/>
            <person name="Salamov A."/>
            <person name="Henrissat B."/>
            <person name="Wiebenga A."/>
            <person name="De vries R.P."/>
            <person name="Grigoriev I.V."/>
            <person name="Mortensen U.H."/>
            <person name="Andersen M.R."/>
            <person name="Baker S.E."/>
        </authorList>
    </citation>
    <scope>NUCLEOTIDE SEQUENCE</scope>
    <source>
        <strain evidence="3">CBS 122712</strain>
    </source>
</reference>
<dbReference type="InterPro" id="IPR029058">
    <property type="entry name" value="AB_hydrolase_fold"/>
</dbReference>
<keyword evidence="1" id="KW-0378">Hydrolase</keyword>
<dbReference type="VEuPathDB" id="FungiDB:BO83DRAFT_378583"/>
<dbReference type="RefSeq" id="XP_025387729.1">
    <property type="nucleotide sequence ID" value="XM_025531290.1"/>
</dbReference>
<dbReference type="PANTHER" id="PTHR48081">
    <property type="entry name" value="AB HYDROLASE SUPERFAMILY PROTEIN C4A8.06C"/>
    <property type="match status" value="1"/>
</dbReference>
<dbReference type="InterPro" id="IPR050300">
    <property type="entry name" value="GDXG_lipolytic_enzyme"/>
</dbReference>
<gene>
    <name evidence="3" type="ORF">BO83DRAFT_378583</name>
</gene>
<protein>
    <submittedName>
        <fullName evidence="3">Carboxylesterase</fullName>
    </submittedName>
</protein>
<sequence length="328" mass="35844">MSLNVQPHPIEASILKARYDFLDKFEAQLAGSIQWQNCESPAAYRKMRREGLSGFTAPILNPHARTVKISARDGHAIELRIITPTKQETRGVWLHFHAGGFVIGSNASYDPYLTILSDRLGLTMVSVEYRLAPEHPFPKSLHDCVDAALFALSETGVRELGAPLKVLGGESAGGWLAISTGLSLRRDHAIDVRVALDAVVTGYGIFDLTYTPSLLAHTRNLILSKEGMMDFCEAAFGHIPMSERKSPLVSPLYAELKEMPPALFLTGNIEPLLDDSIFMAAKWQQAGNKAELAVVGGACHAFTIIEMGDATQEGLDIITKFVQQNVCL</sequence>
<name>A0A317VE50_ASPEC</name>
<evidence type="ECO:0000313" key="3">
    <source>
        <dbReference type="EMBL" id="PWY72576.1"/>
    </source>
</evidence>
<dbReference type="GeneID" id="37053252"/>